<gene>
    <name evidence="2" type="ORF">HZZ10_01790</name>
</gene>
<organism evidence="2 3">
    <name type="scientific">Sanguibacter inulinus</name>
    <dbReference type="NCBI Taxonomy" id="60922"/>
    <lineage>
        <taxon>Bacteria</taxon>
        <taxon>Bacillati</taxon>
        <taxon>Actinomycetota</taxon>
        <taxon>Actinomycetes</taxon>
        <taxon>Micrococcales</taxon>
        <taxon>Sanguibacteraceae</taxon>
        <taxon>Sanguibacter</taxon>
    </lineage>
</organism>
<dbReference type="RefSeq" id="WP_179912186.1">
    <property type="nucleotide sequence ID" value="NZ_JACBYE010000003.1"/>
</dbReference>
<keyword evidence="3" id="KW-1185">Reference proteome</keyword>
<feature type="chain" id="PRO_5032517265" description="DUF4157 domain-containing protein" evidence="1">
    <location>
        <begin position="39"/>
        <end position="203"/>
    </location>
</feature>
<name>A0A853ENV6_9MICO</name>
<feature type="signal peptide" evidence="1">
    <location>
        <begin position="1"/>
        <end position="38"/>
    </location>
</feature>
<evidence type="ECO:0000256" key="1">
    <source>
        <dbReference type="SAM" id="SignalP"/>
    </source>
</evidence>
<accession>A0A853ENV6</accession>
<sequence>MRADRRTVSWALGPRAVARALCAAVVVCALLGAGPAAAVSPPAQPATRLTSLTGLTSLPAADAQTVDYSSGPYADRLCPTTPASGVACSLGRSLLATTQGAGHRVRAVEAGATCERQAGLWVCFDVRSFLVQRGGTTYGDTFLSPDGQRDLGADLVAHESEHVRQWRLFGPDFSLMYLAEGVDPCGNYFEQQAGLVAGGYSCG</sequence>
<protein>
    <recommendedName>
        <fullName evidence="4">DUF4157 domain-containing protein</fullName>
    </recommendedName>
</protein>
<dbReference type="EMBL" id="JACBYE010000003">
    <property type="protein sequence ID" value="NYS92269.1"/>
    <property type="molecule type" value="Genomic_DNA"/>
</dbReference>
<comment type="caution">
    <text evidence="2">The sequence shown here is derived from an EMBL/GenBank/DDBJ whole genome shotgun (WGS) entry which is preliminary data.</text>
</comment>
<proteinExistence type="predicted"/>
<evidence type="ECO:0000313" key="3">
    <source>
        <dbReference type="Proteomes" id="UP000561011"/>
    </source>
</evidence>
<reference evidence="2 3" key="1">
    <citation type="submission" date="2020-07" db="EMBL/GenBank/DDBJ databases">
        <title>MOT database genomes.</title>
        <authorList>
            <person name="Joseph S."/>
            <person name="Aduse-Opoku J."/>
            <person name="Hashim A."/>
            <person name="Wade W."/>
            <person name="Curtis M."/>
        </authorList>
    </citation>
    <scope>NUCLEOTIDE SEQUENCE [LARGE SCALE GENOMIC DNA]</scope>
    <source>
        <strain evidence="2 3">DSM 100099</strain>
    </source>
</reference>
<dbReference type="Proteomes" id="UP000561011">
    <property type="component" value="Unassembled WGS sequence"/>
</dbReference>
<keyword evidence="1" id="KW-0732">Signal</keyword>
<dbReference type="AlphaFoldDB" id="A0A853ENV6"/>
<evidence type="ECO:0000313" key="2">
    <source>
        <dbReference type="EMBL" id="NYS92269.1"/>
    </source>
</evidence>
<evidence type="ECO:0008006" key="4">
    <source>
        <dbReference type="Google" id="ProtNLM"/>
    </source>
</evidence>